<keyword evidence="3 6" id="KW-0812">Transmembrane</keyword>
<dbReference type="GO" id="GO:0031460">
    <property type="term" value="P:glycine betaine transport"/>
    <property type="evidence" value="ECO:0007669"/>
    <property type="project" value="TreeGrafter"/>
</dbReference>
<dbReference type="EMBL" id="LTBC01000004">
    <property type="protein sequence ID" value="KYH32350.1"/>
    <property type="molecule type" value="Genomic_DNA"/>
</dbReference>
<accession>A0A151AXQ2</accession>
<dbReference type="Proteomes" id="UP000075670">
    <property type="component" value="Unassembled WGS sequence"/>
</dbReference>
<protein>
    <submittedName>
        <fullName evidence="8">Glycine betaine/carnitine/choline transport system permease protein OpuCD</fullName>
    </submittedName>
</protein>
<comment type="caution">
    <text evidence="8">The sequence shown here is derived from an EMBL/GenBank/DDBJ whole genome shotgun (WGS) entry which is preliminary data.</text>
</comment>
<feature type="transmembrane region" description="Helical" evidence="6">
    <location>
        <begin position="56"/>
        <end position="80"/>
    </location>
</feature>
<evidence type="ECO:0000256" key="2">
    <source>
        <dbReference type="ARBA" id="ARBA00022448"/>
    </source>
</evidence>
<evidence type="ECO:0000256" key="1">
    <source>
        <dbReference type="ARBA" id="ARBA00004141"/>
    </source>
</evidence>
<evidence type="ECO:0000313" key="8">
    <source>
        <dbReference type="EMBL" id="KYH32350.1"/>
    </source>
</evidence>
<dbReference type="PATRIC" id="fig|1122241.3.peg.1655"/>
<evidence type="ECO:0000256" key="6">
    <source>
        <dbReference type="RuleBase" id="RU363032"/>
    </source>
</evidence>
<reference evidence="8 9" key="1">
    <citation type="submission" date="2016-02" db="EMBL/GenBank/DDBJ databases">
        <title>Genome sequence of Moorella mulderi DSM 14980.</title>
        <authorList>
            <person name="Poehlein A."/>
            <person name="Daniel R."/>
        </authorList>
    </citation>
    <scope>NUCLEOTIDE SEQUENCE [LARGE SCALE GENOMIC DNA]</scope>
    <source>
        <strain evidence="8 9">DSM 14980</strain>
    </source>
</reference>
<comment type="subcellular location">
    <subcellularLocation>
        <location evidence="6">Cell membrane</location>
        <topology evidence="6">Multi-pass membrane protein</topology>
    </subcellularLocation>
    <subcellularLocation>
        <location evidence="1">Membrane</location>
        <topology evidence="1">Multi-pass membrane protein</topology>
    </subcellularLocation>
</comment>
<dbReference type="GO" id="GO:0055085">
    <property type="term" value="P:transmembrane transport"/>
    <property type="evidence" value="ECO:0007669"/>
    <property type="project" value="InterPro"/>
</dbReference>
<evidence type="ECO:0000313" key="9">
    <source>
        <dbReference type="Proteomes" id="UP000075670"/>
    </source>
</evidence>
<dbReference type="PROSITE" id="PS50928">
    <property type="entry name" value="ABC_TM1"/>
    <property type="match status" value="1"/>
</dbReference>
<evidence type="ECO:0000259" key="7">
    <source>
        <dbReference type="PROSITE" id="PS50928"/>
    </source>
</evidence>
<dbReference type="AlphaFoldDB" id="A0A151AXQ2"/>
<dbReference type="FunFam" id="1.10.3720.10:FF:000001">
    <property type="entry name" value="Glycine betaine ABC transporter, permease"/>
    <property type="match status" value="1"/>
</dbReference>
<feature type="domain" description="ABC transmembrane type-1" evidence="7">
    <location>
        <begin position="8"/>
        <end position="191"/>
    </location>
</feature>
<evidence type="ECO:0000256" key="4">
    <source>
        <dbReference type="ARBA" id="ARBA00022989"/>
    </source>
</evidence>
<keyword evidence="9" id="KW-1185">Reference proteome</keyword>
<dbReference type="InterPro" id="IPR051204">
    <property type="entry name" value="ABC_transp_perm/SBD"/>
</dbReference>
<keyword evidence="2 6" id="KW-0813">Transport</keyword>
<feature type="transmembrane region" description="Helical" evidence="6">
    <location>
        <begin position="12"/>
        <end position="36"/>
    </location>
</feature>
<dbReference type="GO" id="GO:0005886">
    <property type="term" value="C:plasma membrane"/>
    <property type="evidence" value="ECO:0007669"/>
    <property type="project" value="UniProtKB-SubCell"/>
</dbReference>
<dbReference type="InterPro" id="IPR035906">
    <property type="entry name" value="MetI-like_sf"/>
</dbReference>
<keyword evidence="5 6" id="KW-0472">Membrane</keyword>
<dbReference type="PANTHER" id="PTHR30177:SF4">
    <property type="entry name" value="OSMOPROTECTANT IMPORT PERMEASE PROTEIN OSMW"/>
    <property type="match status" value="1"/>
</dbReference>
<evidence type="ECO:0000256" key="3">
    <source>
        <dbReference type="ARBA" id="ARBA00022692"/>
    </source>
</evidence>
<sequence length="207" mass="21714">MDRVLALSWQHISLSIMGVALAAAGGIPLGILLTRYRWLAKLVMAATEVIQTIPSLAMLALLMMLFGLGDTTLVVSLFLYSLLPIVRNTYTGLLGVDPGLLEAGKGMGMTRSQLIWRVQVPIALPVILAGMRVALVTAIGIATIGVLIGAGGLGTLIWRGIQTRNNTMVLMGAVPAALLAILTDAGLALLEQVLVPRGLKKKAVSAL</sequence>
<gene>
    <name evidence="8" type="primary">opuCD</name>
    <name evidence="8" type="ORF">MOMUL_15720</name>
</gene>
<dbReference type="SUPFAM" id="SSF161098">
    <property type="entry name" value="MetI-like"/>
    <property type="match status" value="1"/>
</dbReference>
<dbReference type="RefSeq" id="WP_062283628.1">
    <property type="nucleotide sequence ID" value="NZ_LTBC01000004.1"/>
</dbReference>
<dbReference type="PANTHER" id="PTHR30177">
    <property type="entry name" value="GLYCINE BETAINE/L-PROLINE TRANSPORT SYSTEM PERMEASE PROTEIN PROW"/>
    <property type="match status" value="1"/>
</dbReference>
<dbReference type="Gene3D" id="1.10.3720.10">
    <property type="entry name" value="MetI-like"/>
    <property type="match status" value="1"/>
</dbReference>
<dbReference type="Pfam" id="PF00528">
    <property type="entry name" value="BPD_transp_1"/>
    <property type="match status" value="1"/>
</dbReference>
<feature type="transmembrane region" description="Helical" evidence="6">
    <location>
        <begin position="137"/>
        <end position="158"/>
    </location>
</feature>
<keyword evidence="4 6" id="KW-1133">Transmembrane helix</keyword>
<dbReference type="OrthoDB" id="9801163at2"/>
<comment type="similarity">
    <text evidence="6">Belongs to the binding-protein-dependent transport system permease family.</text>
</comment>
<feature type="transmembrane region" description="Helical" evidence="6">
    <location>
        <begin position="170"/>
        <end position="190"/>
    </location>
</feature>
<evidence type="ECO:0000256" key="5">
    <source>
        <dbReference type="ARBA" id="ARBA00023136"/>
    </source>
</evidence>
<name>A0A151AXQ2_9FIRM</name>
<dbReference type="InterPro" id="IPR000515">
    <property type="entry name" value="MetI-like"/>
</dbReference>
<proteinExistence type="inferred from homology"/>
<organism evidence="8 9">
    <name type="scientific">Moorella mulderi DSM 14980</name>
    <dbReference type="NCBI Taxonomy" id="1122241"/>
    <lineage>
        <taxon>Bacteria</taxon>
        <taxon>Bacillati</taxon>
        <taxon>Bacillota</taxon>
        <taxon>Clostridia</taxon>
        <taxon>Neomoorellales</taxon>
        <taxon>Neomoorellaceae</taxon>
        <taxon>Neomoorella</taxon>
    </lineage>
</organism>
<dbReference type="CDD" id="cd06261">
    <property type="entry name" value="TM_PBP2"/>
    <property type="match status" value="1"/>
</dbReference>
<feature type="transmembrane region" description="Helical" evidence="6">
    <location>
        <begin position="114"/>
        <end position="131"/>
    </location>
</feature>